<protein>
    <recommendedName>
        <fullName evidence="1">C2H2-type domain-containing protein</fullName>
    </recommendedName>
</protein>
<sequence length="170" mass="19967">MKIAYNTQYYRKNKKTKKIVHQCPHCNYSSTGPKITLKNHIMAKHTPESKRPFQCPHDNCCRGFAQKILLQRHLKKAHNTEVDLTIDRTIIEFHVKIGKYNPASNATKNRVAYYLSKRNGILFPSDLTEFEFLPGKIINKNHIYYDAREGYIELQTYNAIQLKKLNDNRL</sequence>
<organism evidence="2">
    <name type="scientific">viral metagenome</name>
    <dbReference type="NCBI Taxonomy" id="1070528"/>
    <lineage>
        <taxon>unclassified sequences</taxon>
        <taxon>metagenomes</taxon>
        <taxon>organismal metagenomes</taxon>
    </lineage>
</organism>
<accession>A0A6C0C4J0</accession>
<dbReference type="AlphaFoldDB" id="A0A6C0C4J0"/>
<dbReference type="SUPFAM" id="SSF57667">
    <property type="entry name" value="beta-beta-alpha zinc fingers"/>
    <property type="match status" value="1"/>
</dbReference>
<evidence type="ECO:0000313" key="2">
    <source>
        <dbReference type="EMBL" id="QHS98568.1"/>
    </source>
</evidence>
<dbReference type="EMBL" id="MN739318">
    <property type="protein sequence ID" value="QHS98568.1"/>
    <property type="molecule type" value="Genomic_DNA"/>
</dbReference>
<dbReference type="PROSITE" id="PS00028">
    <property type="entry name" value="ZINC_FINGER_C2H2_1"/>
    <property type="match status" value="1"/>
</dbReference>
<name>A0A6C0C4J0_9ZZZZ</name>
<dbReference type="Gene3D" id="3.30.160.60">
    <property type="entry name" value="Classic Zinc Finger"/>
    <property type="match status" value="1"/>
</dbReference>
<reference evidence="2" key="1">
    <citation type="journal article" date="2020" name="Nature">
        <title>Giant virus diversity and host interactions through global metagenomics.</title>
        <authorList>
            <person name="Schulz F."/>
            <person name="Roux S."/>
            <person name="Paez-Espino D."/>
            <person name="Jungbluth S."/>
            <person name="Walsh D.A."/>
            <person name="Denef V.J."/>
            <person name="McMahon K.D."/>
            <person name="Konstantinidis K.T."/>
            <person name="Eloe-Fadrosh E.A."/>
            <person name="Kyrpides N.C."/>
            <person name="Woyke T."/>
        </authorList>
    </citation>
    <scope>NUCLEOTIDE SEQUENCE</scope>
    <source>
        <strain evidence="2">GVMAG-M-3300020185-18</strain>
    </source>
</reference>
<feature type="domain" description="C2H2-type" evidence="1">
    <location>
        <begin position="53"/>
        <end position="83"/>
    </location>
</feature>
<dbReference type="InterPro" id="IPR036236">
    <property type="entry name" value="Znf_C2H2_sf"/>
</dbReference>
<dbReference type="InterPro" id="IPR013087">
    <property type="entry name" value="Znf_C2H2_type"/>
</dbReference>
<dbReference type="SMART" id="SM00355">
    <property type="entry name" value="ZnF_C2H2"/>
    <property type="match status" value="2"/>
</dbReference>
<evidence type="ECO:0000259" key="1">
    <source>
        <dbReference type="PROSITE" id="PS50157"/>
    </source>
</evidence>
<dbReference type="PROSITE" id="PS50157">
    <property type="entry name" value="ZINC_FINGER_C2H2_2"/>
    <property type="match status" value="1"/>
</dbReference>
<proteinExistence type="predicted"/>